<evidence type="ECO:0000313" key="2">
    <source>
        <dbReference type="EMBL" id="DAF87209.1"/>
    </source>
</evidence>
<evidence type="ECO:0000256" key="1">
    <source>
        <dbReference type="SAM" id="MobiDB-lite"/>
    </source>
</evidence>
<protein>
    <submittedName>
        <fullName evidence="2">Uncharacterized protein</fullName>
    </submittedName>
</protein>
<organism evidence="2">
    <name type="scientific">Myoviridae sp. ctPkm1</name>
    <dbReference type="NCBI Taxonomy" id="2825099"/>
    <lineage>
        <taxon>Viruses</taxon>
        <taxon>Duplodnaviria</taxon>
        <taxon>Heunggongvirae</taxon>
        <taxon>Uroviricota</taxon>
        <taxon>Caudoviricetes</taxon>
    </lineage>
</organism>
<feature type="region of interest" description="Disordered" evidence="1">
    <location>
        <begin position="1"/>
        <end position="32"/>
    </location>
</feature>
<accession>A0A8S5TYC7</accession>
<name>A0A8S5TYC7_9CAUD</name>
<sequence>MPMTPPMTGAKYARKRAFRRSDLKSRRKSKPRVVTLSTLYPPKNPWPSTSPLPASILRVCSSSPGEVNGPSGFSFEHFANRLSELYSLLDRFKPFASYTAPPPERSRPFYQAAAFAGIRPRTLKTEQRRRGRRKEVI</sequence>
<reference evidence="2" key="1">
    <citation type="journal article" date="2021" name="Proc. Natl. Acad. Sci. U.S.A.">
        <title>A Catalog of Tens of Thousands of Viruses from Human Metagenomes Reveals Hidden Associations with Chronic Diseases.</title>
        <authorList>
            <person name="Tisza M.J."/>
            <person name="Buck C.B."/>
        </authorList>
    </citation>
    <scope>NUCLEOTIDE SEQUENCE</scope>
    <source>
        <strain evidence="2">CtPkm1</strain>
    </source>
</reference>
<dbReference type="EMBL" id="BK015960">
    <property type="protein sequence ID" value="DAF87209.1"/>
    <property type="molecule type" value="Genomic_DNA"/>
</dbReference>
<proteinExistence type="predicted"/>